<dbReference type="SUPFAM" id="SSF46689">
    <property type="entry name" value="Homeodomain-like"/>
    <property type="match status" value="1"/>
</dbReference>
<dbReference type="Proteomes" id="UP001199424">
    <property type="component" value="Unassembled WGS sequence"/>
</dbReference>
<evidence type="ECO:0000313" key="5">
    <source>
        <dbReference type="EMBL" id="MCC2137697.1"/>
    </source>
</evidence>
<evidence type="ECO:0000256" key="3">
    <source>
        <dbReference type="ARBA" id="ARBA00023163"/>
    </source>
</evidence>
<gene>
    <name evidence="5" type="ORF">LKD31_11845</name>
</gene>
<evidence type="ECO:0000256" key="1">
    <source>
        <dbReference type="ARBA" id="ARBA00023015"/>
    </source>
</evidence>
<name>A0AAE3ALI1_9FIRM</name>
<dbReference type="AlphaFoldDB" id="A0AAE3ALI1"/>
<comment type="caution">
    <text evidence="5">The sequence shown here is derived from an EMBL/GenBank/DDBJ whole genome shotgun (WGS) entry which is preliminary data.</text>
</comment>
<evidence type="ECO:0000313" key="6">
    <source>
        <dbReference type="Proteomes" id="UP001199424"/>
    </source>
</evidence>
<keyword evidence="2" id="KW-0238">DNA-binding</keyword>
<accession>A0AAE3ALI1</accession>
<dbReference type="Pfam" id="PF12833">
    <property type="entry name" value="HTH_18"/>
    <property type="match status" value="1"/>
</dbReference>
<dbReference type="PANTHER" id="PTHR43280:SF2">
    <property type="entry name" value="HTH-TYPE TRANSCRIPTIONAL REGULATOR EXSA"/>
    <property type="match status" value="1"/>
</dbReference>
<dbReference type="GO" id="GO:0003700">
    <property type="term" value="F:DNA-binding transcription factor activity"/>
    <property type="evidence" value="ECO:0007669"/>
    <property type="project" value="InterPro"/>
</dbReference>
<dbReference type="InterPro" id="IPR018060">
    <property type="entry name" value="HTH_AraC"/>
</dbReference>
<dbReference type="SMART" id="SM00342">
    <property type="entry name" value="HTH_ARAC"/>
    <property type="match status" value="1"/>
</dbReference>
<keyword evidence="1" id="KW-0805">Transcription regulation</keyword>
<organism evidence="5 6">
    <name type="scientific">Hominenteromicrobium mulieris</name>
    <dbReference type="NCBI Taxonomy" id="2885357"/>
    <lineage>
        <taxon>Bacteria</taxon>
        <taxon>Bacillati</taxon>
        <taxon>Bacillota</taxon>
        <taxon>Clostridia</taxon>
        <taxon>Eubacteriales</taxon>
        <taxon>Oscillospiraceae</taxon>
        <taxon>Hominenteromicrobium</taxon>
    </lineage>
</organism>
<dbReference type="InterPro" id="IPR011051">
    <property type="entry name" value="RmlC_Cupin_sf"/>
</dbReference>
<evidence type="ECO:0000259" key="4">
    <source>
        <dbReference type="PROSITE" id="PS01124"/>
    </source>
</evidence>
<dbReference type="SUPFAM" id="SSF51182">
    <property type="entry name" value="RmlC-like cupins"/>
    <property type="match status" value="1"/>
</dbReference>
<dbReference type="Pfam" id="PF02311">
    <property type="entry name" value="AraC_binding"/>
    <property type="match status" value="1"/>
</dbReference>
<dbReference type="PROSITE" id="PS01124">
    <property type="entry name" value="HTH_ARAC_FAMILY_2"/>
    <property type="match status" value="1"/>
</dbReference>
<keyword evidence="6" id="KW-1185">Reference proteome</keyword>
<dbReference type="InterPro" id="IPR003313">
    <property type="entry name" value="AraC-bd"/>
</dbReference>
<protein>
    <submittedName>
        <fullName evidence="5">AraC family transcriptional regulator</fullName>
    </submittedName>
</protein>
<feature type="domain" description="HTH araC/xylS-type" evidence="4">
    <location>
        <begin position="140"/>
        <end position="238"/>
    </location>
</feature>
<keyword evidence="3" id="KW-0804">Transcription</keyword>
<reference evidence="5" key="1">
    <citation type="submission" date="2021-10" db="EMBL/GenBank/DDBJ databases">
        <title>Anaerobic single-cell dispensing facilitates the cultivation of human gut bacteria.</title>
        <authorList>
            <person name="Afrizal A."/>
        </authorList>
    </citation>
    <scope>NUCLEOTIDE SEQUENCE</scope>
    <source>
        <strain evidence="5">CLA-AA-H250</strain>
    </source>
</reference>
<dbReference type="RefSeq" id="WP_308449858.1">
    <property type="nucleotide sequence ID" value="NZ_JAJEQC010000013.1"/>
</dbReference>
<dbReference type="GO" id="GO:0043565">
    <property type="term" value="F:sequence-specific DNA binding"/>
    <property type="evidence" value="ECO:0007669"/>
    <property type="project" value="InterPro"/>
</dbReference>
<dbReference type="PANTHER" id="PTHR43280">
    <property type="entry name" value="ARAC-FAMILY TRANSCRIPTIONAL REGULATOR"/>
    <property type="match status" value="1"/>
</dbReference>
<evidence type="ECO:0000256" key="2">
    <source>
        <dbReference type="ARBA" id="ARBA00023125"/>
    </source>
</evidence>
<dbReference type="EMBL" id="JAJEQC010000013">
    <property type="protein sequence ID" value="MCC2137697.1"/>
    <property type="molecule type" value="Genomic_DNA"/>
</dbReference>
<proteinExistence type="predicted"/>
<sequence length="253" mass="28788">MIFYELFLVSHGGAIHAVNGRSQLLSEGSFVLMRPRDVHRYDFFNNADFELLDIGIPRTVFERLCDYLQLDRAIFDTPELPLHCVLSGHTLTDVQEKLLNTNRFADNETACRYILSLFPYLVQLFLTAPAPEAILPAWFSELLEKMERRENYTTGLPCLLALANMSQEHLTRSFRRYIGMTPTEYINGKRLSLAAQLLLQGDMPVIEICGACGFNSLSRFYRLFTERYGCAPKAFRTQFAHAQSGQGSPISLS</sequence>
<dbReference type="InterPro" id="IPR009057">
    <property type="entry name" value="Homeodomain-like_sf"/>
</dbReference>
<dbReference type="Gene3D" id="1.10.10.60">
    <property type="entry name" value="Homeodomain-like"/>
    <property type="match status" value="2"/>
</dbReference>